<name>A0AAN4ZIB4_9BILA</name>
<keyword evidence="4" id="KW-1185">Reference proteome</keyword>
<reference evidence="4" key="1">
    <citation type="submission" date="2022-10" db="EMBL/GenBank/DDBJ databases">
        <title>Genome assembly of Pristionchus species.</title>
        <authorList>
            <person name="Yoshida K."/>
            <person name="Sommer R.J."/>
        </authorList>
    </citation>
    <scope>NUCLEOTIDE SEQUENCE [LARGE SCALE GENOMIC DNA]</scope>
    <source>
        <strain evidence="4">RS5460</strain>
    </source>
</reference>
<protein>
    <submittedName>
        <fullName evidence="3">Uncharacterized protein</fullName>
    </submittedName>
</protein>
<evidence type="ECO:0000256" key="1">
    <source>
        <dbReference type="SAM" id="Coils"/>
    </source>
</evidence>
<gene>
    <name evidence="3" type="ORF">PMAYCL1PPCAC_11536</name>
</gene>
<accession>A0AAN4ZIB4</accession>
<evidence type="ECO:0000256" key="2">
    <source>
        <dbReference type="SAM" id="MobiDB-lite"/>
    </source>
</evidence>
<organism evidence="3 4">
    <name type="scientific">Pristionchus mayeri</name>
    <dbReference type="NCBI Taxonomy" id="1317129"/>
    <lineage>
        <taxon>Eukaryota</taxon>
        <taxon>Metazoa</taxon>
        <taxon>Ecdysozoa</taxon>
        <taxon>Nematoda</taxon>
        <taxon>Chromadorea</taxon>
        <taxon>Rhabditida</taxon>
        <taxon>Rhabditina</taxon>
        <taxon>Diplogasteromorpha</taxon>
        <taxon>Diplogasteroidea</taxon>
        <taxon>Neodiplogasteridae</taxon>
        <taxon>Pristionchus</taxon>
    </lineage>
</organism>
<feature type="coiled-coil region" evidence="1">
    <location>
        <begin position="341"/>
        <end position="368"/>
    </location>
</feature>
<evidence type="ECO:0000313" key="4">
    <source>
        <dbReference type="Proteomes" id="UP001328107"/>
    </source>
</evidence>
<evidence type="ECO:0000313" key="3">
    <source>
        <dbReference type="EMBL" id="GMR41341.1"/>
    </source>
</evidence>
<dbReference type="EMBL" id="BTRK01000003">
    <property type="protein sequence ID" value="GMR41341.1"/>
    <property type="molecule type" value="Genomic_DNA"/>
</dbReference>
<dbReference type="Proteomes" id="UP001328107">
    <property type="component" value="Unassembled WGS sequence"/>
</dbReference>
<keyword evidence="1" id="KW-0175">Coiled coil</keyword>
<feature type="region of interest" description="Disordered" evidence="2">
    <location>
        <begin position="1"/>
        <end position="21"/>
    </location>
</feature>
<sequence length="379" mass="43849">MGRISAPPSADNTLPPFPSPSQQTTLLHFPSLLIRMELELQPLECDRDLYTEGRIDEIIYTSRSPRVLLSSRSSSETRQISIVSELMPNAESNKLVYAGSTEHGMCFYVQKKGWILYQNFLLIRYDIRESTFTVLRETETPHVRFLHRQPYYLIKPAIFPPFNYTVCSFDGNRVEIPWDGIIVDDANSLFLYNNEKVCIISKASTEVRRKTGNIVRLYHPDVDGKCTAFSDPNEPVLYIALSKLPVLMTFDIDTLALEMVQLPKVLDIRYVHRGQLIFYDPAEKGLFVAQLEVRYWMSKLQLQVQLQSALKGLENAEDGQHIAREEYAFEEAKRLATEEANARIRMERDAIEKRMAELEKKYRKMLLLLGRQQSREEAE</sequence>
<proteinExistence type="predicted"/>
<comment type="caution">
    <text evidence="3">The sequence shown here is derived from an EMBL/GenBank/DDBJ whole genome shotgun (WGS) entry which is preliminary data.</text>
</comment>
<dbReference type="AlphaFoldDB" id="A0AAN4ZIB4"/>